<keyword evidence="2" id="KW-1185">Reference proteome</keyword>
<name>A0ACA9REL4_9GLOM</name>
<comment type="caution">
    <text evidence="1">The sequence shown here is derived from an EMBL/GenBank/DDBJ whole genome shotgun (WGS) entry which is preliminary data.</text>
</comment>
<feature type="non-terminal residue" evidence="1">
    <location>
        <position position="395"/>
    </location>
</feature>
<evidence type="ECO:0000313" key="1">
    <source>
        <dbReference type="EMBL" id="CAG8789517.1"/>
    </source>
</evidence>
<dbReference type="Proteomes" id="UP000789920">
    <property type="component" value="Unassembled WGS sequence"/>
</dbReference>
<gene>
    <name evidence="1" type="ORF">RPERSI_LOCUS18901</name>
</gene>
<sequence length="395" mass="43537">NFKFLVNTKASLFQPFQPYHYELHLKDEKVLLESRIIHSIYTAYNIFRRETSPEKQQSLMTMKYSKLFGRDTVIPLINEQNLDFSYYSLITIGGQNLTVNLDTGSPDLWVPGIQCNSSQCGTHNRFDPAKSSTFVPLQSSFSSSYGTGTIISGSIGQDTVIFGGISITNLTFGMASVDGFNSIYEEDGILGLSRQNGPISYPGIIQKIKDQKMLNQTILGFHLGRYKLNNTDQSFMNLGSLDANAYIGNIVYNNLVNQTQFPGTWMVALSDFQVDGVSIGGINSPALIDTGTPSIVGDINQVSKIHSMIPGSSFNNGIWSIPCNTTNIVSLVFNNISYKISPTELVKTPNQSNSMCESEIQGGQLDLWVVGAAFLSNVYSVFDYDNLRIGFADSK</sequence>
<dbReference type="EMBL" id="CAJVQC010050785">
    <property type="protein sequence ID" value="CAG8789517.1"/>
    <property type="molecule type" value="Genomic_DNA"/>
</dbReference>
<reference evidence="1" key="1">
    <citation type="submission" date="2021-06" db="EMBL/GenBank/DDBJ databases">
        <authorList>
            <person name="Kallberg Y."/>
            <person name="Tangrot J."/>
            <person name="Rosling A."/>
        </authorList>
    </citation>
    <scope>NUCLEOTIDE SEQUENCE</scope>
    <source>
        <strain evidence="1">MA461A</strain>
    </source>
</reference>
<feature type="non-terminal residue" evidence="1">
    <location>
        <position position="1"/>
    </location>
</feature>
<protein>
    <submittedName>
        <fullName evidence="1">23006_t:CDS:1</fullName>
    </submittedName>
</protein>
<proteinExistence type="predicted"/>
<accession>A0ACA9REL4</accession>
<organism evidence="1 2">
    <name type="scientific">Racocetra persica</name>
    <dbReference type="NCBI Taxonomy" id="160502"/>
    <lineage>
        <taxon>Eukaryota</taxon>
        <taxon>Fungi</taxon>
        <taxon>Fungi incertae sedis</taxon>
        <taxon>Mucoromycota</taxon>
        <taxon>Glomeromycotina</taxon>
        <taxon>Glomeromycetes</taxon>
        <taxon>Diversisporales</taxon>
        <taxon>Gigasporaceae</taxon>
        <taxon>Racocetra</taxon>
    </lineage>
</organism>
<evidence type="ECO:0000313" key="2">
    <source>
        <dbReference type="Proteomes" id="UP000789920"/>
    </source>
</evidence>